<evidence type="ECO:0000313" key="1">
    <source>
        <dbReference type="EMBL" id="CAG8456657.1"/>
    </source>
</evidence>
<protein>
    <submittedName>
        <fullName evidence="1">7011_t:CDS:1</fullName>
    </submittedName>
</protein>
<organism evidence="1 2">
    <name type="scientific">Cetraspora pellucida</name>
    <dbReference type="NCBI Taxonomy" id="1433469"/>
    <lineage>
        <taxon>Eukaryota</taxon>
        <taxon>Fungi</taxon>
        <taxon>Fungi incertae sedis</taxon>
        <taxon>Mucoromycota</taxon>
        <taxon>Glomeromycotina</taxon>
        <taxon>Glomeromycetes</taxon>
        <taxon>Diversisporales</taxon>
        <taxon>Gigasporaceae</taxon>
        <taxon>Cetraspora</taxon>
    </lineage>
</organism>
<evidence type="ECO:0000313" key="2">
    <source>
        <dbReference type="Proteomes" id="UP000789366"/>
    </source>
</evidence>
<sequence length="317" mass="35648">MEENDTSTSSAQPFNETFTDSITRSSSPTSEISTSAKSNIEIYDNPTSKKAKFGRKGGSKKRSWVCNYFEEKKVIKTIQQLDKKVNVEVTYAICLVLNNSDQECKSQLKLTGGSTSNLISHLSNIHGITKDGPKLSEHDDDAINIVLIILTVSTASEACKDARRLKQIQLTEDEWDLMKDLVVILVLSMKPQRSLVVRNIINTPTNTANMRHKIKNALYSALLHYWNLSDDEVFLACLLDPRCKKLRFATISQRCEAEAALHTKYNDAKSLYQSSTTLSTKSFSPNEDQNNQGSQVYQKSFLKTVFIQDISNESNDE</sequence>
<dbReference type="Proteomes" id="UP000789366">
    <property type="component" value="Unassembled WGS sequence"/>
</dbReference>
<feature type="non-terminal residue" evidence="1">
    <location>
        <position position="317"/>
    </location>
</feature>
<dbReference type="EMBL" id="CAJVPW010000503">
    <property type="protein sequence ID" value="CAG8456657.1"/>
    <property type="molecule type" value="Genomic_DNA"/>
</dbReference>
<reference evidence="1" key="1">
    <citation type="submission" date="2021-06" db="EMBL/GenBank/DDBJ databases">
        <authorList>
            <person name="Kallberg Y."/>
            <person name="Tangrot J."/>
            <person name="Rosling A."/>
        </authorList>
    </citation>
    <scope>NUCLEOTIDE SEQUENCE</scope>
    <source>
        <strain evidence="1">28 12/20/2015</strain>
    </source>
</reference>
<proteinExistence type="predicted"/>
<name>A0ACA9K6X7_9GLOM</name>
<accession>A0ACA9K6X7</accession>
<comment type="caution">
    <text evidence="1">The sequence shown here is derived from an EMBL/GenBank/DDBJ whole genome shotgun (WGS) entry which is preliminary data.</text>
</comment>
<gene>
    <name evidence="1" type="ORF">SPELUC_LOCUS1067</name>
</gene>
<keyword evidence="2" id="KW-1185">Reference proteome</keyword>